<organism evidence="1 2">
    <name type="scientific">Ceratodon purpureus</name>
    <name type="common">Fire moss</name>
    <name type="synonym">Dicranum purpureum</name>
    <dbReference type="NCBI Taxonomy" id="3225"/>
    <lineage>
        <taxon>Eukaryota</taxon>
        <taxon>Viridiplantae</taxon>
        <taxon>Streptophyta</taxon>
        <taxon>Embryophyta</taxon>
        <taxon>Bryophyta</taxon>
        <taxon>Bryophytina</taxon>
        <taxon>Bryopsida</taxon>
        <taxon>Dicranidae</taxon>
        <taxon>Pseudoditrichales</taxon>
        <taxon>Ditrichaceae</taxon>
        <taxon>Ceratodon</taxon>
    </lineage>
</organism>
<protein>
    <submittedName>
        <fullName evidence="1">Uncharacterized protein</fullName>
    </submittedName>
</protein>
<dbReference type="EMBL" id="CM026430">
    <property type="protein sequence ID" value="KAG0560660.1"/>
    <property type="molecule type" value="Genomic_DNA"/>
</dbReference>
<accession>A0A8T0GNR2</accession>
<evidence type="ECO:0000313" key="1">
    <source>
        <dbReference type="EMBL" id="KAG0560660.1"/>
    </source>
</evidence>
<evidence type="ECO:0000313" key="2">
    <source>
        <dbReference type="Proteomes" id="UP000822688"/>
    </source>
</evidence>
<reference evidence="1" key="1">
    <citation type="submission" date="2020-06" db="EMBL/GenBank/DDBJ databases">
        <title>WGS assembly of Ceratodon purpureus strain R40.</title>
        <authorList>
            <person name="Carey S.B."/>
            <person name="Jenkins J."/>
            <person name="Shu S."/>
            <person name="Lovell J.T."/>
            <person name="Sreedasyam A."/>
            <person name="Maumus F."/>
            <person name="Tiley G.P."/>
            <person name="Fernandez-Pozo N."/>
            <person name="Barry K."/>
            <person name="Chen C."/>
            <person name="Wang M."/>
            <person name="Lipzen A."/>
            <person name="Daum C."/>
            <person name="Saski C.A."/>
            <person name="Payton A.C."/>
            <person name="Mcbreen J.C."/>
            <person name="Conrad R.E."/>
            <person name="Kollar L.M."/>
            <person name="Olsson S."/>
            <person name="Huttunen S."/>
            <person name="Landis J.B."/>
            <person name="Wickett N.J."/>
            <person name="Johnson M.G."/>
            <person name="Rensing S.A."/>
            <person name="Grimwood J."/>
            <person name="Schmutz J."/>
            <person name="Mcdaniel S.F."/>
        </authorList>
    </citation>
    <scope>NUCLEOTIDE SEQUENCE</scope>
    <source>
        <strain evidence="1">R40</strain>
    </source>
</reference>
<dbReference type="Proteomes" id="UP000822688">
    <property type="component" value="Chromosome 9"/>
</dbReference>
<comment type="caution">
    <text evidence="1">The sequence shown here is derived from an EMBL/GenBank/DDBJ whole genome shotgun (WGS) entry which is preliminary data.</text>
</comment>
<gene>
    <name evidence="1" type="ORF">KC19_9G003000</name>
</gene>
<sequence>MMSNDMTSSQFAPTFPQDFKKFKNNSLSHGKYFAFRILEKRTFSPCQHVVFPRDVFTASVIFPSRLCGTPNIFLLCFRYTYQDVVNPWVANGAVRENSKPKWKRCNPKSSPAEIAILIENTKPLQDPVNFTTGPLTFKVQRNPNCSTSEYGEEMLEVRAKVDYMELFSITAYAFHPAAWMGESLGCGEFLGTTANFPHVGTSPKLQEAGLVWRMGIRRQLEVMGRAEFEYIVVTLAGSEANQHNITFTDASVIYSKN</sequence>
<proteinExistence type="predicted"/>
<dbReference type="AlphaFoldDB" id="A0A8T0GNR2"/>
<keyword evidence="2" id="KW-1185">Reference proteome</keyword>
<name>A0A8T0GNR2_CERPU</name>